<dbReference type="AlphaFoldDB" id="A0A1E4T8S0"/>
<proteinExistence type="inferred from homology"/>
<evidence type="ECO:0000256" key="3">
    <source>
        <dbReference type="ARBA" id="ARBA00023002"/>
    </source>
</evidence>
<sequence length="270" mass="29167">MFGKIAERLAGKNILITGASTGIGYHTAKYFAEAGAGNIKLILTARRVDKLVALKEELVKAYPSIQVFTSALDVSKTETIAPFLSGLPTEFAEVDILVNNAGKALGLDQVGSVPEEDVNEMFQTNVLGMIQMTQLVLKQMKARNTGDIIQLGSVAGREAYPGGGIYCATKAALRAFTTAMRKELINTKIRIIEIQPGNVATEEFSLVRFKGDATKAASVYKDTEPLYGEDVAELIVFAATRKENTVIAETLIFGNNQASPFHIYRGPQTS</sequence>
<comment type="similarity">
    <text evidence="1 4">Belongs to the short-chain dehydrogenases/reductases (SDR) family.</text>
</comment>
<keyword evidence="3" id="KW-0560">Oxidoreductase</keyword>
<dbReference type="InterPro" id="IPR036291">
    <property type="entry name" value="NAD(P)-bd_dom_sf"/>
</dbReference>
<evidence type="ECO:0000256" key="1">
    <source>
        <dbReference type="ARBA" id="ARBA00006484"/>
    </source>
</evidence>
<dbReference type="Gene3D" id="3.40.50.720">
    <property type="entry name" value="NAD(P)-binding Rossmann-like Domain"/>
    <property type="match status" value="1"/>
</dbReference>
<organism evidence="5 6">
    <name type="scientific">[Candida] arabinofermentans NRRL YB-2248</name>
    <dbReference type="NCBI Taxonomy" id="983967"/>
    <lineage>
        <taxon>Eukaryota</taxon>
        <taxon>Fungi</taxon>
        <taxon>Dikarya</taxon>
        <taxon>Ascomycota</taxon>
        <taxon>Saccharomycotina</taxon>
        <taxon>Pichiomycetes</taxon>
        <taxon>Pichiales</taxon>
        <taxon>Pichiaceae</taxon>
        <taxon>Ogataea</taxon>
        <taxon>Ogataea/Candida clade</taxon>
    </lineage>
</organism>
<dbReference type="PRINTS" id="PR00080">
    <property type="entry name" value="SDRFAMILY"/>
</dbReference>
<dbReference type="PRINTS" id="PR00081">
    <property type="entry name" value="GDHRDH"/>
</dbReference>
<accession>A0A1E4T8S0</accession>
<evidence type="ECO:0000256" key="2">
    <source>
        <dbReference type="ARBA" id="ARBA00022857"/>
    </source>
</evidence>
<dbReference type="FunFam" id="3.40.50.720:FF:000047">
    <property type="entry name" value="NADP-dependent L-serine/L-allo-threonine dehydrogenase"/>
    <property type="match status" value="1"/>
</dbReference>
<gene>
    <name evidence="5" type="ORF">CANARDRAFT_5453</name>
</gene>
<evidence type="ECO:0000256" key="4">
    <source>
        <dbReference type="RuleBase" id="RU000363"/>
    </source>
</evidence>
<dbReference type="InterPro" id="IPR020904">
    <property type="entry name" value="Sc_DH/Rdtase_CS"/>
</dbReference>
<dbReference type="OrthoDB" id="6251714at2759"/>
<name>A0A1E4T8S0_9ASCO</name>
<dbReference type="PROSITE" id="PS00061">
    <property type="entry name" value="ADH_SHORT"/>
    <property type="match status" value="1"/>
</dbReference>
<dbReference type="PANTHER" id="PTHR42901">
    <property type="entry name" value="ALCOHOL DEHYDROGENASE"/>
    <property type="match status" value="1"/>
</dbReference>
<dbReference type="SUPFAM" id="SSF51735">
    <property type="entry name" value="NAD(P)-binding Rossmann-fold domains"/>
    <property type="match status" value="1"/>
</dbReference>
<dbReference type="STRING" id="983967.A0A1E4T8S0"/>
<protein>
    <recommendedName>
        <fullName evidence="7">Oxidoreductase</fullName>
    </recommendedName>
</protein>
<evidence type="ECO:0000313" key="5">
    <source>
        <dbReference type="EMBL" id="ODV88155.1"/>
    </source>
</evidence>
<keyword evidence="6" id="KW-1185">Reference proteome</keyword>
<dbReference type="Proteomes" id="UP000094801">
    <property type="component" value="Unassembled WGS sequence"/>
</dbReference>
<dbReference type="PANTHER" id="PTHR42901:SF1">
    <property type="entry name" value="ALCOHOL DEHYDROGENASE"/>
    <property type="match status" value="1"/>
</dbReference>
<evidence type="ECO:0000313" key="6">
    <source>
        <dbReference type="Proteomes" id="UP000094801"/>
    </source>
</evidence>
<keyword evidence="2" id="KW-0521">NADP</keyword>
<evidence type="ECO:0008006" key="7">
    <source>
        <dbReference type="Google" id="ProtNLM"/>
    </source>
</evidence>
<dbReference type="InterPro" id="IPR002347">
    <property type="entry name" value="SDR_fam"/>
</dbReference>
<dbReference type="Pfam" id="PF00106">
    <property type="entry name" value="adh_short"/>
    <property type="match status" value="1"/>
</dbReference>
<dbReference type="EMBL" id="KV453847">
    <property type="protein sequence ID" value="ODV88155.1"/>
    <property type="molecule type" value="Genomic_DNA"/>
</dbReference>
<reference evidence="6" key="1">
    <citation type="submission" date="2016-04" db="EMBL/GenBank/DDBJ databases">
        <title>Comparative genomics of biotechnologically important yeasts.</title>
        <authorList>
            <consortium name="DOE Joint Genome Institute"/>
            <person name="Riley R."/>
            <person name="Haridas S."/>
            <person name="Wolfe K.H."/>
            <person name="Lopes M.R."/>
            <person name="Hittinger C.T."/>
            <person name="Goker M."/>
            <person name="Salamov A."/>
            <person name="Wisecaver J."/>
            <person name="Long T.M."/>
            <person name="Aerts A.L."/>
            <person name="Barry K."/>
            <person name="Choi C."/>
            <person name="Clum A."/>
            <person name="Coughlan A.Y."/>
            <person name="Deshpande S."/>
            <person name="Douglass A.P."/>
            <person name="Hanson S.J."/>
            <person name="Klenk H.-P."/>
            <person name="Labutti K."/>
            <person name="Lapidus A."/>
            <person name="Lindquist E."/>
            <person name="Lipzen A."/>
            <person name="Meier-Kolthoff J.P."/>
            <person name="Ohm R.A."/>
            <person name="Otillar R.P."/>
            <person name="Pangilinan J."/>
            <person name="Peng Y."/>
            <person name="Rokas A."/>
            <person name="Rosa C.A."/>
            <person name="Scheuner C."/>
            <person name="Sibirny A.A."/>
            <person name="Slot J.C."/>
            <person name="Stielow J.B."/>
            <person name="Sun H."/>
            <person name="Kurtzman C.P."/>
            <person name="Blackwell M."/>
            <person name="Grigoriev I.V."/>
            <person name="Jeffries T.W."/>
        </authorList>
    </citation>
    <scope>NUCLEOTIDE SEQUENCE [LARGE SCALE GENOMIC DNA]</scope>
    <source>
        <strain evidence="6">NRRL YB-2248</strain>
    </source>
</reference>
<dbReference type="GO" id="GO:0016616">
    <property type="term" value="F:oxidoreductase activity, acting on the CH-OH group of donors, NAD or NADP as acceptor"/>
    <property type="evidence" value="ECO:0007669"/>
    <property type="project" value="UniProtKB-ARBA"/>
</dbReference>